<name>A0ABV6NHL5_9BACI</name>
<evidence type="ECO:0000313" key="4">
    <source>
        <dbReference type="EMBL" id="MFC0560260.1"/>
    </source>
</evidence>
<dbReference type="Pfam" id="PF02625">
    <property type="entry name" value="XdhC_CoxI"/>
    <property type="match status" value="1"/>
</dbReference>
<dbReference type="InterPro" id="IPR048890">
    <property type="entry name" value="BH1974-like_central"/>
</dbReference>
<gene>
    <name evidence="4" type="ORF">ACFFH4_14570</name>
</gene>
<keyword evidence="5" id="KW-1185">Reference proteome</keyword>
<comment type="caution">
    <text evidence="4">The sequence shown here is derived from an EMBL/GenBank/DDBJ whole genome shotgun (WGS) entry which is preliminary data.</text>
</comment>
<evidence type="ECO:0000313" key="5">
    <source>
        <dbReference type="Proteomes" id="UP001589833"/>
    </source>
</evidence>
<feature type="domain" description="XdhC- CoxI" evidence="1">
    <location>
        <begin position="18"/>
        <end position="78"/>
    </location>
</feature>
<accession>A0ABV6NHL5</accession>
<dbReference type="EMBL" id="JBHLTR010000018">
    <property type="protein sequence ID" value="MFC0560260.1"/>
    <property type="molecule type" value="Genomic_DNA"/>
</dbReference>
<dbReference type="PANTHER" id="PTHR30388">
    <property type="entry name" value="ALDEHYDE OXIDOREDUCTASE MOLYBDENUM COFACTOR ASSEMBLY PROTEIN"/>
    <property type="match status" value="1"/>
</dbReference>
<dbReference type="InterPro" id="IPR003777">
    <property type="entry name" value="XdhC_CoxI"/>
</dbReference>
<organism evidence="4 5">
    <name type="scientific">Halalkalibacter alkalisediminis</name>
    <dbReference type="NCBI Taxonomy" id="935616"/>
    <lineage>
        <taxon>Bacteria</taxon>
        <taxon>Bacillati</taxon>
        <taxon>Bacillota</taxon>
        <taxon>Bacilli</taxon>
        <taxon>Bacillales</taxon>
        <taxon>Bacillaceae</taxon>
        <taxon>Halalkalibacter</taxon>
    </lineage>
</organism>
<feature type="domain" description="BH1974-like central" evidence="3">
    <location>
        <begin position="107"/>
        <end position="166"/>
    </location>
</feature>
<reference evidence="4 5" key="1">
    <citation type="submission" date="2024-09" db="EMBL/GenBank/DDBJ databases">
        <authorList>
            <person name="Sun Q."/>
            <person name="Mori K."/>
        </authorList>
    </citation>
    <scope>NUCLEOTIDE SEQUENCE [LARGE SCALE GENOMIC DNA]</scope>
    <source>
        <strain evidence="4 5">NCAIM B.02301</strain>
    </source>
</reference>
<feature type="domain" description="XdhC Rossmann" evidence="2">
    <location>
        <begin position="193"/>
        <end position="328"/>
    </location>
</feature>
<dbReference type="PANTHER" id="PTHR30388:SF6">
    <property type="entry name" value="XANTHINE DEHYDROGENASE SUBUNIT A-RELATED"/>
    <property type="match status" value="1"/>
</dbReference>
<evidence type="ECO:0000259" key="3">
    <source>
        <dbReference type="Pfam" id="PF21469"/>
    </source>
</evidence>
<dbReference type="InterPro" id="IPR052698">
    <property type="entry name" value="MoCofactor_Util/Proc"/>
</dbReference>
<protein>
    <submittedName>
        <fullName evidence="4">XdhC family protein</fullName>
    </submittedName>
</protein>
<dbReference type="Proteomes" id="UP001589833">
    <property type="component" value="Unassembled WGS sequence"/>
</dbReference>
<proteinExistence type="predicted"/>
<dbReference type="Pfam" id="PF21469">
    <property type="entry name" value="BH1974-like_central"/>
    <property type="match status" value="1"/>
</dbReference>
<dbReference type="RefSeq" id="WP_273847385.1">
    <property type="nucleotide sequence ID" value="NZ_JAQQWT010000026.1"/>
</dbReference>
<dbReference type="Pfam" id="PF13478">
    <property type="entry name" value="XdhC_C"/>
    <property type="match status" value="1"/>
</dbReference>
<sequence length="356" mass="41157">MKDLFHILKTIQTSECQKVLATIIDVEGSSYRKEGAMMLYLEDNTEIGLLSGGCLEQDVALKAKEVLINQQSRIVVYDMKSVDDITWGLGIGCNGRISILLEYIDEKLEKHLNQVNEYLNSGTPILHIKKLSHSDTVLDYVSIFSYHNHFGEWHDDDPLEIFRDVIDDKFRQGLFVKNSERYFGQVFYPKPRLIIFGAGPDVRPLVEIAAKTGFYTIITDWRPLFCCTSYFQNANEIVHEFPNTFLKTFSFDPDDSIIIMTHHFQKDQEILQILLQKKLKYLGILGPRKRTQQLLKRNDIPKWLRSPVGLPINAEGPDEIAISILADVIKTNRKKAHQHDLWNIFSRWSKQKNELS</sequence>
<evidence type="ECO:0000259" key="1">
    <source>
        <dbReference type="Pfam" id="PF02625"/>
    </source>
</evidence>
<dbReference type="Gene3D" id="3.40.50.720">
    <property type="entry name" value="NAD(P)-binding Rossmann-like Domain"/>
    <property type="match status" value="1"/>
</dbReference>
<dbReference type="InterPro" id="IPR027051">
    <property type="entry name" value="XdhC_Rossmann_dom"/>
</dbReference>
<evidence type="ECO:0000259" key="2">
    <source>
        <dbReference type="Pfam" id="PF13478"/>
    </source>
</evidence>